<name>A0A844CGU9_9LACT</name>
<organism evidence="1 2">
    <name type="scientific">Fundicoccus ignavus</name>
    <dbReference type="NCBI Taxonomy" id="2664442"/>
    <lineage>
        <taxon>Bacteria</taxon>
        <taxon>Bacillati</taxon>
        <taxon>Bacillota</taxon>
        <taxon>Bacilli</taxon>
        <taxon>Lactobacillales</taxon>
        <taxon>Aerococcaceae</taxon>
        <taxon>Fundicoccus</taxon>
    </lineage>
</organism>
<gene>
    <name evidence="1" type="ORF">GF867_05105</name>
</gene>
<dbReference type="InterPro" id="IPR036388">
    <property type="entry name" value="WH-like_DNA-bd_sf"/>
</dbReference>
<dbReference type="RefSeq" id="WP_153832035.1">
    <property type="nucleotide sequence ID" value="NZ_WJQT01000005.1"/>
</dbReference>
<evidence type="ECO:0000313" key="2">
    <source>
        <dbReference type="Proteomes" id="UP000440066"/>
    </source>
</evidence>
<reference evidence="1 2" key="1">
    <citation type="submission" date="2019-11" db="EMBL/GenBank/DDBJ databases">
        <title>Characterisation of Fundicoccus ignavus gen. nov. sp. nov., a novel genus of the family Aerococcaceae from bulk tank milk.</title>
        <authorList>
            <person name="Siebert A."/>
            <person name="Huptas C."/>
            <person name="Wenning M."/>
            <person name="Scherer S."/>
            <person name="Doll E.V."/>
        </authorList>
    </citation>
    <scope>NUCLEOTIDE SEQUENCE [LARGE SCALE GENOMIC DNA]</scope>
    <source>
        <strain evidence="1 2">DSM 109652</strain>
    </source>
</reference>
<dbReference type="AlphaFoldDB" id="A0A844CGU9"/>
<comment type="caution">
    <text evidence="1">The sequence shown here is derived from an EMBL/GenBank/DDBJ whole genome shotgun (WGS) entry which is preliminary data.</text>
</comment>
<dbReference type="EMBL" id="WJQT01000005">
    <property type="protein sequence ID" value="MRJ46945.1"/>
    <property type="molecule type" value="Genomic_DNA"/>
</dbReference>
<dbReference type="Gene3D" id="1.10.10.10">
    <property type="entry name" value="Winged helix-like DNA-binding domain superfamily/Winged helix DNA-binding domain"/>
    <property type="match status" value="1"/>
</dbReference>
<dbReference type="SUPFAM" id="SSF88659">
    <property type="entry name" value="Sigma3 and sigma4 domains of RNA polymerase sigma factors"/>
    <property type="match status" value="1"/>
</dbReference>
<dbReference type="InterPro" id="IPR013324">
    <property type="entry name" value="RNA_pol_sigma_r3/r4-like"/>
</dbReference>
<sequence length="269" mass="30355">MKEINCGLIMPISDIGEYTEQHWLDVREMIINSLGESTKYKFNIGIVSDQKGSSIIHNSIVQGLYDSEIIICDISALNSNVMFELGMRLAFDRPVIIIKDNLTVAPFDINSIKYEQYSSDLHFKKVNDFSLKLLNVVEETLLQSEEGSLKSFLSTFSGIRVSNLEKESITESEALEQIYGVLNLLTNKVDKLSVNYPMLKVDRDLIKSVLDNQVVNSLTDIEENIIRLRYGVDDGVNRSVDIVAKVFGVSTLAIFETEQNGLKKIFENI</sequence>
<evidence type="ECO:0008006" key="3">
    <source>
        <dbReference type="Google" id="ProtNLM"/>
    </source>
</evidence>
<accession>A0A844CGU9</accession>
<dbReference type="Proteomes" id="UP000440066">
    <property type="component" value="Unassembled WGS sequence"/>
</dbReference>
<protein>
    <recommendedName>
        <fullName evidence="3">RNA helicase</fullName>
    </recommendedName>
</protein>
<proteinExistence type="predicted"/>
<evidence type="ECO:0000313" key="1">
    <source>
        <dbReference type="EMBL" id="MRJ46945.1"/>
    </source>
</evidence>